<proteinExistence type="predicted"/>
<dbReference type="PROSITE" id="PS51278">
    <property type="entry name" value="GATASE_TYPE_2"/>
    <property type="match status" value="1"/>
</dbReference>
<dbReference type="GO" id="GO:0006002">
    <property type="term" value="P:fructose 6-phosphate metabolic process"/>
    <property type="evidence" value="ECO:0007669"/>
    <property type="project" value="TreeGrafter"/>
</dbReference>
<gene>
    <name evidence="7" type="ORF">ANCCEY_15082</name>
</gene>
<dbReference type="CDD" id="cd00714">
    <property type="entry name" value="GFAT"/>
    <property type="match status" value="1"/>
</dbReference>
<comment type="catalytic activity">
    <reaction evidence="1">
        <text>D-fructose 6-phosphate + L-glutamine = D-glucosamine 6-phosphate + L-glutamate</text>
        <dbReference type="Rhea" id="RHEA:13237"/>
        <dbReference type="ChEBI" id="CHEBI:29985"/>
        <dbReference type="ChEBI" id="CHEBI:58359"/>
        <dbReference type="ChEBI" id="CHEBI:58725"/>
        <dbReference type="ChEBI" id="CHEBI:61527"/>
        <dbReference type="EC" id="2.6.1.16"/>
    </reaction>
</comment>
<evidence type="ECO:0000256" key="4">
    <source>
        <dbReference type="ARBA" id="ARBA00022679"/>
    </source>
</evidence>
<dbReference type="GO" id="GO:0005829">
    <property type="term" value="C:cytosol"/>
    <property type="evidence" value="ECO:0007669"/>
    <property type="project" value="TreeGrafter"/>
</dbReference>
<reference evidence="7 8" key="1">
    <citation type="submission" date="2013-05" db="EMBL/GenBank/DDBJ databases">
        <title>Draft genome of the parasitic nematode Anyclostoma ceylanicum.</title>
        <authorList>
            <person name="Mitreva M."/>
        </authorList>
    </citation>
    <scope>NUCLEOTIDE SEQUENCE [LARGE SCALE GENOMIC DNA]</scope>
</reference>
<evidence type="ECO:0000256" key="3">
    <source>
        <dbReference type="ARBA" id="ARBA00022576"/>
    </source>
</evidence>
<evidence type="ECO:0000259" key="6">
    <source>
        <dbReference type="PROSITE" id="PS51278"/>
    </source>
</evidence>
<dbReference type="InterPro" id="IPR029055">
    <property type="entry name" value="Ntn_hydrolases_N"/>
</dbReference>
<keyword evidence="4 7" id="KW-0808">Transferase</keyword>
<dbReference type="PANTHER" id="PTHR10937">
    <property type="entry name" value="GLUCOSAMINE--FRUCTOSE-6-PHOSPHATE AMINOTRANSFERASE, ISOMERIZING"/>
    <property type="match status" value="1"/>
</dbReference>
<dbReference type="InterPro" id="IPR047084">
    <property type="entry name" value="GFAT_N"/>
</dbReference>
<dbReference type="GO" id="GO:0004360">
    <property type="term" value="F:glutamine-fructose-6-phosphate transaminase (isomerizing) activity"/>
    <property type="evidence" value="ECO:0007669"/>
    <property type="project" value="UniProtKB-EC"/>
</dbReference>
<dbReference type="SUPFAM" id="SSF56235">
    <property type="entry name" value="N-terminal nucleophile aminohydrolases (Ntn hydrolases)"/>
    <property type="match status" value="1"/>
</dbReference>
<dbReference type="GO" id="GO:0006487">
    <property type="term" value="P:protein N-linked glycosylation"/>
    <property type="evidence" value="ECO:0007669"/>
    <property type="project" value="TreeGrafter"/>
</dbReference>
<sequence length="160" mass="17935">MCGIVAYIGEKQAYPIIINGLKRLEYRGYDSAGIALLNKENGLNIYKRKGKVANLEEYAGKEDLSGTIGIGHTRWATHGEPNDVNAHPHFSENKDIALIHNGIIENYDVLKQGLINAGYTFRSETDTEVLVHLIDDIHKKTDVSLAESSLFWDPMTEMEF</sequence>
<dbReference type="EC" id="2.6.1.16" evidence="2"/>
<keyword evidence="5 7" id="KW-0315">Glutamine amidotransferase</keyword>
<keyword evidence="3" id="KW-0032">Aminotransferase</keyword>
<dbReference type="EMBL" id="KE126971">
    <property type="protein sequence ID" value="EPB65845.1"/>
    <property type="molecule type" value="Genomic_DNA"/>
</dbReference>
<dbReference type="PANTHER" id="PTHR10937:SF0">
    <property type="entry name" value="GLUTAMINE--FRUCTOSE-6-PHOSPHATE TRANSAMINASE (ISOMERIZING)"/>
    <property type="match status" value="1"/>
</dbReference>
<evidence type="ECO:0000256" key="5">
    <source>
        <dbReference type="ARBA" id="ARBA00022962"/>
    </source>
</evidence>
<dbReference type="Proteomes" id="UP000054495">
    <property type="component" value="Unassembled WGS sequence"/>
</dbReference>
<dbReference type="Pfam" id="PF13522">
    <property type="entry name" value="GATase_6"/>
    <property type="match status" value="1"/>
</dbReference>
<dbReference type="GO" id="GO:0006047">
    <property type="term" value="P:UDP-N-acetylglucosamine metabolic process"/>
    <property type="evidence" value="ECO:0007669"/>
    <property type="project" value="TreeGrafter"/>
</dbReference>
<keyword evidence="8" id="KW-1185">Reference proteome</keyword>
<dbReference type="InterPro" id="IPR017932">
    <property type="entry name" value="GATase_2_dom"/>
</dbReference>
<evidence type="ECO:0000256" key="2">
    <source>
        <dbReference type="ARBA" id="ARBA00012916"/>
    </source>
</evidence>
<name>A0A0D6L445_9BILA</name>
<accession>A0A0D6L445</accession>
<dbReference type="Gene3D" id="3.60.20.10">
    <property type="entry name" value="Glutamine Phosphoribosylpyrophosphate, subunit 1, domain 1"/>
    <property type="match status" value="1"/>
</dbReference>
<evidence type="ECO:0000256" key="1">
    <source>
        <dbReference type="ARBA" id="ARBA00001031"/>
    </source>
</evidence>
<organism evidence="7 8">
    <name type="scientific">Ancylostoma ceylanicum</name>
    <dbReference type="NCBI Taxonomy" id="53326"/>
    <lineage>
        <taxon>Eukaryota</taxon>
        <taxon>Metazoa</taxon>
        <taxon>Ecdysozoa</taxon>
        <taxon>Nematoda</taxon>
        <taxon>Chromadorea</taxon>
        <taxon>Rhabditida</taxon>
        <taxon>Rhabditina</taxon>
        <taxon>Rhabditomorpha</taxon>
        <taxon>Strongyloidea</taxon>
        <taxon>Ancylostomatidae</taxon>
        <taxon>Ancylostomatinae</taxon>
        <taxon>Ancylostoma</taxon>
    </lineage>
</organism>
<evidence type="ECO:0000313" key="8">
    <source>
        <dbReference type="Proteomes" id="UP000054495"/>
    </source>
</evidence>
<protein>
    <recommendedName>
        <fullName evidence="2">glutamine--fructose-6-phosphate transaminase (isomerizing)</fullName>
        <ecNumber evidence="2">2.6.1.16</ecNumber>
    </recommendedName>
</protein>
<feature type="domain" description="Glutamine amidotransferase type-2" evidence="6">
    <location>
        <begin position="2"/>
        <end position="160"/>
    </location>
</feature>
<dbReference type="AlphaFoldDB" id="A0A0D6L445"/>
<evidence type="ECO:0000313" key="7">
    <source>
        <dbReference type="EMBL" id="EPB65845.1"/>
    </source>
</evidence>